<evidence type="ECO:0000313" key="2">
    <source>
        <dbReference type="Proteomes" id="UP000724584"/>
    </source>
</evidence>
<proteinExistence type="predicted"/>
<evidence type="ECO:0000313" key="1">
    <source>
        <dbReference type="EMBL" id="KAH6649263.1"/>
    </source>
</evidence>
<comment type="caution">
    <text evidence="1">The sequence shown here is derived from an EMBL/GenBank/DDBJ whole genome shotgun (WGS) entry which is preliminary data.</text>
</comment>
<sequence>MKLIVAGSTGFVGAEVIRQALSIPTITSIVALGRRPMSELKNTGPNADPTKVKSVVLEDFGSEYPESVKEELLGADACIWTIAITPSQLKTTPWEHTVKVCRDFAIRGVETMAQLPRSGGKNPFRFIYVSGNNAERDQTKRPMILGDYCLLRGEAETLVLECAKKSNGAVEACIAKPGIIGSPEKQTPMLQKAFFAIIGLPKIQVSEISAAMLRQVVNGFETDTLVNADMVRDGQKFLTEHKL</sequence>
<keyword evidence="2" id="KW-1185">Reference proteome</keyword>
<protein>
    <submittedName>
        <fullName evidence="1">Uncharacterized protein</fullName>
    </submittedName>
</protein>
<name>A0ACB7PJJ6_9PEZI</name>
<reference evidence="1 2" key="1">
    <citation type="journal article" date="2021" name="Nat. Commun.">
        <title>Genetic determinants of endophytism in the Arabidopsis root mycobiome.</title>
        <authorList>
            <person name="Mesny F."/>
            <person name="Miyauchi S."/>
            <person name="Thiergart T."/>
            <person name="Pickel B."/>
            <person name="Atanasova L."/>
            <person name="Karlsson M."/>
            <person name="Huettel B."/>
            <person name="Barry K.W."/>
            <person name="Haridas S."/>
            <person name="Chen C."/>
            <person name="Bauer D."/>
            <person name="Andreopoulos W."/>
            <person name="Pangilinan J."/>
            <person name="LaButti K."/>
            <person name="Riley R."/>
            <person name="Lipzen A."/>
            <person name="Clum A."/>
            <person name="Drula E."/>
            <person name="Henrissat B."/>
            <person name="Kohler A."/>
            <person name="Grigoriev I.V."/>
            <person name="Martin F.M."/>
            <person name="Hacquard S."/>
        </authorList>
    </citation>
    <scope>NUCLEOTIDE SEQUENCE [LARGE SCALE GENOMIC DNA]</scope>
    <source>
        <strain evidence="1 2">MPI-SDFR-AT-0079</strain>
    </source>
</reference>
<dbReference type="Proteomes" id="UP000724584">
    <property type="component" value="Unassembled WGS sequence"/>
</dbReference>
<gene>
    <name evidence="1" type="ORF">F5144DRAFT_2248</name>
</gene>
<organism evidence="1 2">
    <name type="scientific">Chaetomium tenue</name>
    <dbReference type="NCBI Taxonomy" id="1854479"/>
    <lineage>
        <taxon>Eukaryota</taxon>
        <taxon>Fungi</taxon>
        <taxon>Dikarya</taxon>
        <taxon>Ascomycota</taxon>
        <taxon>Pezizomycotina</taxon>
        <taxon>Sordariomycetes</taxon>
        <taxon>Sordariomycetidae</taxon>
        <taxon>Sordariales</taxon>
        <taxon>Chaetomiaceae</taxon>
        <taxon>Chaetomium</taxon>
    </lineage>
</organism>
<dbReference type="EMBL" id="JAGIZQ010000001">
    <property type="protein sequence ID" value="KAH6649263.1"/>
    <property type="molecule type" value="Genomic_DNA"/>
</dbReference>
<accession>A0ACB7PJJ6</accession>